<protein>
    <submittedName>
        <fullName evidence="1">Uncharacterized protein</fullName>
    </submittedName>
</protein>
<dbReference type="Proteomes" id="UP001305702">
    <property type="component" value="Chromosome"/>
</dbReference>
<accession>A0AA96REB1</accession>
<dbReference type="EMBL" id="CP130318">
    <property type="protein sequence ID" value="WNQ12250.1"/>
    <property type="molecule type" value="Genomic_DNA"/>
</dbReference>
<evidence type="ECO:0000313" key="2">
    <source>
        <dbReference type="Proteomes" id="UP001305702"/>
    </source>
</evidence>
<reference evidence="1 2" key="1">
    <citation type="submission" date="2022-02" db="EMBL/GenBank/DDBJ databases">
        <title>Paenibacillus sp. MBLB1776 Whole Genome Shotgun Sequencing.</title>
        <authorList>
            <person name="Hwang C.Y."/>
            <person name="Cho E.-S."/>
            <person name="Seo M.-J."/>
        </authorList>
    </citation>
    <scope>NUCLEOTIDE SEQUENCE [LARGE SCALE GENOMIC DNA]</scope>
    <source>
        <strain evidence="1 2">MBLB1776</strain>
    </source>
</reference>
<evidence type="ECO:0000313" key="1">
    <source>
        <dbReference type="EMBL" id="WNQ12250.1"/>
    </source>
</evidence>
<organism evidence="1 2">
    <name type="scientific">Paenibacillus aurantius</name>
    <dbReference type="NCBI Taxonomy" id="2918900"/>
    <lineage>
        <taxon>Bacteria</taxon>
        <taxon>Bacillati</taxon>
        <taxon>Bacillota</taxon>
        <taxon>Bacilli</taxon>
        <taxon>Bacillales</taxon>
        <taxon>Paenibacillaceae</taxon>
        <taxon>Paenibacillus</taxon>
    </lineage>
</organism>
<dbReference type="KEGG" id="paun:MJA45_04145"/>
<proteinExistence type="predicted"/>
<dbReference type="RefSeq" id="WP_315606027.1">
    <property type="nucleotide sequence ID" value="NZ_CP130318.1"/>
</dbReference>
<gene>
    <name evidence="1" type="ORF">MJA45_04145</name>
</gene>
<dbReference type="AlphaFoldDB" id="A0AA96REB1"/>
<sequence>MEFSKGDWVTGYSKGVFQIIEIHPRYVDETTHCFKKELLEIGAILPDPIFVLKKAFSSNLRFSLGWESCAASFCKHISYDTYEYVTKFFRDNEKQYKKFEDYKIERIKSAYNLGVNINYEKEKDSLLSAVKNIDKGLTLKEILSQINDLGGIMNLPHNATLQLINYDFELDTNKRKIFREAFIF</sequence>
<name>A0AA96REB1_9BACL</name>
<keyword evidence="2" id="KW-1185">Reference proteome</keyword>